<sequence>MVDLQRDHLHLPPNSAEVRFPIPDDKLELAVDAGLAEYKWSDKGEAEPLEDEVELDKEPDEELELELV</sequence>
<gene>
    <name evidence="2" type="ORF">LTRI10_LOCUS30509</name>
</gene>
<dbReference type="AlphaFoldDB" id="A0AAV2EVD1"/>
<feature type="compositionally biased region" description="Acidic residues" evidence="1">
    <location>
        <begin position="47"/>
        <end position="68"/>
    </location>
</feature>
<proteinExistence type="predicted"/>
<evidence type="ECO:0000313" key="2">
    <source>
        <dbReference type="EMBL" id="CAL1389667.1"/>
    </source>
</evidence>
<dbReference type="EMBL" id="OZ034818">
    <property type="protein sequence ID" value="CAL1389667.1"/>
    <property type="molecule type" value="Genomic_DNA"/>
</dbReference>
<reference evidence="2 3" key="1">
    <citation type="submission" date="2024-04" db="EMBL/GenBank/DDBJ databases">
        <authorList>
            <person name="Fracassetti M."/>
        </authorList>
    </citation>
    <scope>NUCLEOTIDE SEQUENCE [LARGE SCALE GENOMIC DNA]</scope>
</reference>
<evidence type="ECO:0000256" key="1">
    <source>
        <dbReference type="SAM" id="MobiDB-lite"/>
    </source>
</evidence>
<dbReference type="Proteomes" id="UP001497516">
    <property type="component" value="Chromosome 5"/>
</dbReference>
<keyword evidence="3" id="KW-1185">Reference proteome</keyword>
<name>A0AAV2EVD1_9ROSI</name>
<evidence type="ECO:0000313" key="3">
    <source>
        <dbReference type="Proteomes" id="UP001497516"/>
    </source>
</evidence>
<organism evidence="2 3">
    <name type="scientific">Linum trigynum</name>
    <dbReference type="NCBI Taxonomy" id="586398"/>
    <lineage>
        <taxon>Eukaryota</taxon>
        <taxon>Viridiplantae</taxon>
        <taxon>Streptophyta</taxon>
        <taxon>Embryophyta</taxon>
        <taxon>Tracheophyta</taxon>
        <taxon>Spermatophyta</taxon>
        <taxon>Magnoliopsida</taxon>
        <taxon>eudicotyledons</taxon>
        <taxon>Gunneridae</taxon>
        <taxon>Pentapetalae</taxon>
        <taxon>rosids</taxon>
        <taxon>fabids</taxon>
        <taxon>Malpighiales</taxon>
        <taxon>Linaceae</taxon>
        <taxon>Linum</taxon>
    </lineage>
</organism>
<protein>
    <submittedName>
        <fullName evidence="2">Uncharacterized protein</fullName>
    </submittedName>
</protein>
<feature type="region of interest" description="Disordered" evidence="1">
    <location>
        <begin position="42"/>
        <end position="68"/>
    </location>
</feature>
<accession>A0AAV2EVD1</accession>